<protein>
    <submittedName>
        <fullName evidence="8">DMT family transporter</fullName>
    </submittedName>
</protein>
<feature type="transmembrane region" description="Helical" evidence="6">
    <location>
        <begin position="80"/>
        <end position="102"/>
    </location>
</feature>
<feature type="transmembrane region" description="Helical" evidence="6">
    <location>
        <begin position="224"/>
        <end position="243"/>
    </location>
</feature>
<reference evidence="9" key="1">
    <citation type="journal article" date="2019" name="Int. J. Syst. Evol. Microbiol.">
        <title>The Global Catalogue of Microorganisms (GCM) 10K type strain sequencing project: providing services to taxonomists for standard genome sequencing and annotation.</title>
        <authorList>
            <consortium name="The Broad Institute Genomics Platform"/>
            <consortium name="The Broad Institute Genome Sequencing Center for Infectious Disease"/>
            <person name="Wu L."/>
            <person name="Ma J."/>
        </authorList>
    </citation>
    <scope>NUCLEOTIDE SEQUENCE [LARGE SCALE GENOMIC DNA]</scope>
    <source>
        <strain evidence="9">IBRC-M 10908</strain>
    </source>
</reference>
<evidence type="ECO:0000256" key="3">
    <source>
        <dbReference type="ARBA" id="ARBA00022692"/>
    </source>
</evidence>
<dbReference type="RefSeq" id="WP_380618332.1">
    <property type="nucleotide sequence ID" value="NZ_JBHSDK010000007.1"/>
</dbReference>
<comment type="subcellular location">
    <subcellularLocation>
        <location evidence="1">Membrane</location>
        <topology evidence="1">Multi-pass membrane protein</topology>
    </subcellularLocation>
</comment>
<organism evidence="8 9">
    <name type="scientific">Salininema proteolyticum</name>
    <dbReference type="NCBI Taxonomy" id="1607685"/>
    <lineage>
        <taxon>Bacteria</taxon>
        <taxon>Bacillati</taxon>
        <taxon>Actinomycetota</taxon>
        <taxon>Actinomycetes</taxon>
        <taxon>Glycomycetales</taxon>
        <taxon>Glycomycetaceae</taxon>
        <taxon>Salininema</taxon>
    </lineage>
</organism>
<feature type="domain" description="EamA" evidence="7">
    <location>
        <begin position="161"/>
        <end position="294"/>
    </location>
</feature>
<dbReference type="InterPro" id="IPR000620">
    <property type="entry name" value="EamA_dom"/>
</dbReference>
<evidence type="ECO:0000256" key="4">
    <source>
        <dbReference type="ARBA" id="ARBA00022989"/>
    </source>
</evidence>
<comment type="caution">
    <text evidence="8">The sequence shown here is derived from an EMBL/GenBank/DDBJ whole genome shotgun (WGS) entry which is preliminary data.</text>
</comment>
<keyword evidence="3 6" id="KW-0812">Transmembrane</keyword>
<keyword evidence="4 6" id="KW-1133">Transmembrane helix</keyword>
<feature type="transmembrane region" description="Helical" evidence="6">
    <location>
        <begin position="49"/>
        <end position="68"/>
    </location>
</feature>
<evidence type="ECO:0000256" key="5">
    <source>
        <dbReference type="ARBA" id="ARBA00023136"/>
    </source>
</evidence>
<evidence type="ECO:0000313" key="8">
    <source>
        <dbReference type="EMBL" id="MFC4334540.1"/>
    </source>
</evidence>
<feature type="transmembrane region" description="Helical" evidence="6">
    <location>
        <begin position="279"/>
        <end position="297"/>
    </location>
</feature>
<evidence type="ECO:0000259" key="7">
    <source>
        <dbReference type="Pfam" id="PF00892"/>
    </source>
</evidence>
<dbReference type="PANTHER" id="PTHR32322">
    <property type="entry name" value="INNER MEMBRANE TRANSPORTER"/>
    <property type="match status" value="1"/>
</dbReference>
<feature type="transmembrane region" description="Helical" evidence="6">
    <location>
        <begin position="108"/>
        <end position="130"/>
    </location>
</feature>
<feature type="transmembrane region" description="Helical" evidence="6">
    <location>
        <begin position="16"/>
        <end position="37"/>
    </location>
</feature>
<comment type="similarity">
    <text evidence="2">Belongs to the EamA transporter family.</text>
</comment>
<gene>
    <name evidence="8" type="ORF">ACFPET_04930</name>
</gene>
<dbReference type="InterPro" id="IPR050638">
    <property type="entry name" value="AA-Vitamin_Transporters"/>
</dbReference>
<evidence type="ECO:0000256" key="1">
    <source>
        <dbReference type="ARBA" id="ARBA00004141"/>
    </source>
</evidence>
<dbReference type="Proteomes" id="UP001595823">
    <property type="component" value="Unassembled WGS sequence"/>
</dbReference>
<evidence type="ECO:0000256" key="2">
    <source>
        <dbReference type="ARBA" id="ARBA00007362"/>
    </source>
</evidence>
<name>A0ABV8TVD2_9ACTN</name>
<feature type="transmembrane region" description="Helical" evidence="6">
    <location>
        <begin position="255"/>
        <end position="273"/>
    </location>
</feature>
<feature type="domain" description="EamA" evidence="7">
    <location>
        <begin position="20"/>
        <end position="150"/>
    </location>
</feature>
<evidence type="ECO:0000256" key="6">
    <source>
        <dbReference type="SAM" id="Phobius"/>
    </source>
</evidence>
<feature type="transmembrane region" description="Helical" evidence="6">
    <location>
        <begin position="191"/>
        <end position="209"/>
    </location>
</feature>
<sequence>MTATAPNPTATGRGHLTAFSAALASMTLVGAATPVLALLGDYPAFAGQAIRFALGGLILTALIPLTADRSRREPVEPGDWVKLAAIGLTGVALFNVFLLQALEHSDPSAVGTVIGGVPVALAVVSPLLAGRRPSPRILAAAGVVTAGIAVTEGLGGGTWAGLAWGAAALTVEVASHLIAAAVVPKLGAVRVAAMVSLAAVPMLAGAAFVEDGANAFPAPTGAEWLALAYLGVLGTAVAFTLWFTSLPVIGVERAGLCAGAAPVAAVAASWLLGTEPPHPAGALGAVLVAAGLAIGMWRRRRGPETIRMDA</sequence>
<keyword evidence="9" id="KW-1185">Reference proteome</keyword>
<dbReference type="PANTHER" id="PTHR32322:SF2">
    <property type="entry name" value="EAMA DOMAIN-CONTAINING PROTEIN"/>
    <property type="match status" value="1"/>
</dbReference>
<dbReference type="InterPro" id="IPR037185">
    <property type="entry name" value="EmrE-like"/>
</dbReference>
<keyword evidence="5 6" id="KW-0472">Membrane</keyword>
<dbReference type="EMBL" id="JBHSDK010000007">
    <property type="protein sequence ID" value="MFC4334540.1"/>
    <property type="molecule type" value="Genomic_DNA"/>
</dbReference>
<dbReference type="SUPFAM" id="SSF103481">
    <property type="entry name" value="Multidrug resistance efflux transporter EmrE"/>
    <property type="match status" value="2"/>
</dbReference>
<proteinExistence type="inferred from homology"/>
<feature type="transmembrane region" description="Helical" evidence="6">
    <location>
        <begin position="162"/>
        <end position="184"/>
    </location>
</feature>
<feature type="transmembrane region" description="Helical" evidence="6">
    <location>
        <begin position="137"/>
        <end position="156"/>
    </location>
</feature>
<evidence type="ECO:0000313" key="9">
    <source>
        <dbReference type="Proteomes" id="UP001595823"/>
    </source>
</evidence>
<accession>A0ABV8TVD2</accession>
<dbReference type="Pfam" id="PF00892">
    <property type="entry name" value="EamA"/>
    <property type="match status" value="2"/>
</dbReference>